<dbReference type="GO" id="GO:0016925">
    <property type="term" value="P:protein sumoylation"/>
    <property type="evidence" value="ECO:0007669"/>
    <property type="project" value="TreeGrafter"/>
</dbReference>
<keyword evidence="6" id="KW-0067">ATP-binding</keyword>
<evidence type="ECO:0000256" key="5">
    <source>
        <dbReference type="ARBA" id="ARBA00022786"/>
    </source>
</evidence>
<evidence type="ECO:0000256" key="6">
    <source>
        <dbReference type="ARBA" id="ARBA00022840"/>
    </source>
</evidence>
<dbReference type="PROSITE" id="PS00865">
    <property type="entry name" value="UBIQUITIN_ACTIVAT_2"/>
    <property type="match status" value="1"/>
</dbReference>
<reference evidence="8" key="1">
    <citation type="journal article" date="2017" name="Science">
        <title>Giant viruses with an expanded complement of translation system components.</title>
        <authorList>
            <person name="Schulz F."/>
            <person name="Yutin N."/>
            <person name="Ivanova N.N."/>
            <person name="Ortega D.R."/>
            <person name="Lee T.K."/>
            <person name="Vierheilig J."/>
            <person name="Daims H."/>
            <person name="Horn M."/>
            <person name="Wagner M."/>
            <person name="Jensen G.J."/>
            <person name="Kyrpides N.C."/>
            <person name="Koonin E.V."/>
            <person name="Woyke T."/>
        </authorList>
    </citation>
    <scope>NUCLEOTIDE SEQUENCE</scope>
    <source>
        <strain evidence="8">CTV1</strain>
    </source>
</reference>
<dbReference type="Gene3D" id="3.40.50.12550">
    <property type="entry name" value="Ubiquitin-activating enzyme E1, inactive adenylation domain, subdomain 2"/>
    <property type="match status" value="1"/>
</dbReference>
<dbReference type="Pfam" id="PF10585">
    <property type="entry name" value="UBA_E1_SCCH"/>
    <property type="match status" value="1"/>
</dbReference>
<keyword evidence="4" id="KW-0547">Nucleotide-binding</keyword>
<dbReference type="InterPro" id="IPR038252">
    <property type="entry name" value="UBA_E1_C_sf"/>
</dbReference>
<evidence type="ECO:0000256" key="4">
    <source>
        <dbReference type="ARBA" id="ARBA00022741"/>
    </source>
</evidence>
<dbReference type="InterPro" id="IPR042449">
    <property type="entry name" value="Ub-E1_IAD_1"/>
</dbReference>
<evidence type="ECO:0000256" key="1">
    <source>
        <dbReference type="ARBA" id="ARBA00004906"/>
    </source>
</evidence>
<dbReference type="Pfam" id="PF00899">
    <property type="entry name" value="ThiF"/>
    <property type="match status" value="2"/>
</dbReference>
<dbReference type="InterPro" id="IPR042063">
    <property type="entry name" value="Ubi_acti_E1_SCCH"/>
</dbReference>
<dbReference type="Gene3D" id="1.10.10.2660">
    <property type="entry name" value="Ubiquitin-activating enzyme E1, SCCH domain"/>
    <property type="match status" value="1"/>
</dbReference>
<dbReference type="Gene3D" id="2.40.30.180">
    <property type="entry name" value="Ubiquitin-activating enzyme E1, FCCH domain"/>
    <property type="match status" value="1"/>
</dbReference>
<dbReference type="InterPro" id="IPR035985">
    <property type="entry name" value="Ubiquitin-activating_enz"/>
</dbReference>
<dbReference type="PANTHER" id="PTHR10953">
    <property type="entry name" value="UBIQUITIN-ACTIVATING ENZYME E1"/>
    <property type="match status" value="1"/>
</dbReference>
<dbReference type="InterPro" id="IPR018075">
    <property type="entry name" value="UBQ-activ_enz_E1"/>
</dbReference>
<dbReference type="FunFam" id="3.50.50.80:FF:000002">
    <property type="entry name" value="SUMO-activating enzyme subunit 2"/>
    <property type="match status" value="1"/>
</dbReference>
<dbReference type="SUPFAM" id="SSF69572">
    <property type="entry name" value="Activating enzymes of the ubiquitin-like proteins"/>
    <property type="match status" value="2"/>
</dbReference>
<dbReference type="Gene3D" id="3.10.290.60">
    <property type="entry name" value="Ubiquitin-activating enzyme E1, UFD domain"/>
    <property type="match status" value="1"/>
</dbReference>
<dbReference type="SMART" id="SM00985">
    <property type="entry name" value="UBA_e1_C"/>
    <property type="match status" value="1"/>
</dbReference>
<sequence>MNKIDEALYSRQLYVLGRDAMEKMSTSHIFISGMNGLGLEIAKCIILGGVKSVTIHDESDCNNDWTNYYAGDKKIKSCMEKLQELNSYVEVKMFEGSLKKINEKVIKQYNVFVICNNYELSKMIKINNMCRKNNVKYILCNSLGLMGQIFCDFGDKFIVRDNDGEESKIGIVSEILMHDDQATIICIEPHELYDGDYVKFYGLGDNDAAYKIKIVNRHKFIVDKKFVGGIQSNISFEQVKMPMDITFKSLKDSIEEPTFVNYEKSLDMHSIFVSLEKNKKIPKSWNTDEVSKLVNIAHNKNNSIDKDFVTRLCNVLDGSLCAMHSVIGGIVAQEVMKACTGKFMPINQWFYFESVESASKSKPSNIQPYNNEFCRYNEQVKIFGREIQEKINNSKIFVVGAGAIGCEHLKNFSMMGIGNIVVTDMDNIEKSNLNRQFLFRSHDIGKSKSYVAAREAKKINPLINIQSYEHKVCPETSQIFNEPFYKGLLCVANALDNVQARLYVDSQCVMYKVPLLESGTLGSKGNTQSIIPHMTENYGSTHDPQEKSVPICTLKNFPYMIEHCIQYARDLFEGLFNQSINNFIKYTNDIESLKNSSLSDLVTIVEDIKNIIKFIPNCYDDCLNYGYNVWKQLFNDQIVELMKKFPRDHKTEDGTPFWSGAKKYPTVAQFDMNNTLHTNFVIQLAGLWAQIFGLSPVDDKVAFNMLKKIKKSVAKTNKIKKEPEYDNKEQVLKDIPDPAKFKNIKVYPIEFDKDNNDHMEFVTSSSNLRALNYGIQTVDKHKTKGIAGKIIPAIATSTSLVSGLVSLELYKLFNSENKICNFRNYFVNLAIPLFTSSEPGPLIMTKVGKFEFNNWDSFEFNDPTPKDIIDHFAKKYEIDIGTITMGQIMVISPFLNKPKYEERLNMKIKDVYKEVTKENPPNPFTISLMVETDSDDEDSDDVDNLPDCKIYY</sequence>
<dbReference type="Gene3D" id="3.40.50.720">
    <property type="entry name" value="NAD(P)-binding Rossmann-like Domain"/>
    <property type="match status" value="1"/>
</dbReference>
<accession>A0A1V0SAV8</accession>
<keyword evidence="3" id="KW-0436">Ligase</keyword>
<dbReference type="EMBL" id="KY684083">
    <property type="protein sequence ID" value="ARF08833.1"/>
    <property type="molecule type" value="Genomic_DNA"/>
</dbReference>
<dbReference type="UniPathway" id="UPA00143"/>
<comment type="similarity">
    <text evidence="2">Belongs to the ubiquitin-activating E1 family.</text>
</comment>
<dbReference type="NCBIfam" id="TIGR01408">
    <property type="entry name" value="Ube1"/>
    <property type="match status" value="1"/>
</dbReference>
<dbReference type="PRINTS" id="PR01849">
    <property type="entry name" value="UBIQUITINACT"/>
</dbReference>
<comment type="pathway">
    <text evidence="1">Protein modification; protein ubiquitination.</text>
</comment>
<evidence type="ECO:0000256" key="2">
    <source>
        <dbReference type="ARBA" id="ARBA00005673"/>
    </source>
</evidence>
<organism evidence="8">
    <name type="scientific">Catovirus CTV1</name>
    <dbReference type="NCBI Taxonomy" id="1977631"/>
    <lineage>
        <taxon>Viruses</taxon>
        <taxon>Varidnaviria</taxon>
        <taxon>Bamfordvirae</taxon>
        <taxon>Nucleocytoviricota</taxon>
        <taxon>Megaviricetes</taxon>
        <taxon>Imitervirales</taxon>
        <taxon>Mimiviridae</taxon>
        <taxon>Klosneuvirinae</taxon>
        <taxon>Catovirus</taxon>
    </lineage>
</organism>
<dbReference type="InterPro" id="IPR045886">
    <property type="entry name" value="ThiF/MoeB/HesA"/>
</dbReference>
<keyword evidence="5" id="KW-0833">Ubl conjugation pathway</keyword>
<proteinExistence type="inferred from homology"/>
<dbReference type="InterPro" id="IPR000594">
    <property type="entry name" value="ThiF_NAD_FAD-bd"/>
</dbReference>
<dbReference type="InterPro" id="IPR000011">
    <property type="entry name" value="UBQ/SUMO-activ_enz_E1-like"/>
</dbReference>
<dbReference type="InterPro" id="IPR019572">
    <property type="entry name" value="UBA_E1_SCCH"/>
</dbReference>
<dbReference type="GO" id="GO:0019948">
    <property type="term" value="F:SUMO activating enzyme activity"/>
    <property type="evidence" value="ECO:0007669"/>
    <property type="project" value="TreeGrafter"/>
</dbReference>
<evidence type="ECO:0000313" key="8">
    <source>
        <dbReference type="EMBL" id="ARF08833.1"/>
    </source>
</evidence>
<dbReference type="InterPro" id="IPR042302">
    <property type="entry name" value="E1_FCCH_sf"/>
</dbReference>
<dbReference type="Pfam" id="PF09358">
    <property type="entry name" value="E1_UFD"/>
    <property type="match status" value="1"/>
</dbReference>
<dbReference type="GO" id="GO:0005524">
    <property type="term" value="F:ATP binding"/>
    <property type="evidence" value="ECO:0007669"/>
    <property type="project" value="UniProtKB-KW"/>
</dbReference>
<gene>
    <name evidence="8" type="ORF">Catovirus_1_883</name>
</gene>
<protein>
    <submittedName>
        <fullName evidence="8">Ubiquitin-activating enzyme E1</fullName>
    </submittedName>
</protein>
<dbReference type="PANTHER" id="PTHR10953:SF4">
    <property type="entry name" value="UBIQUITIN-ACTIVATING ENZYME E1 C-TERMINAL DOMAIN-CONTAINING PROTEIN"/>
    <property type="match status" value="1"/>
</dbReference>
<feature type="domain" description="Ubiquitin-activating enzyme E1 C-terminal" evidence="7">
    <location>
        <begin position="822"/>
        <end position="948"/>
    </location>
</feature>
<evidence type="ECO:0000259" key="7">
    <source>
        <dbReference type="SMART" id="SM00985"/>
    </source>
</evidence>
<evidence type="ECO:0000256" key="3">
    <source>
        <dbReference type="ARBA" id="ARBA00022598"/>
    </source>
</evidence>
<name>A0A1V0SAV8_9VIRU</name>
<dbReference type="Gene3D" id="3.50.50.80">
    <property type="entry name" value="Ubiquitin-activating enzyme E1, inactive adenylation domain, subdomain 1"/>
    <property type="match status" value="1"/>
</dbReference>
<dbReference type="InterPro" id="IPR018965">
    <property type="entry name" value="Ub-activating_enz_E1_C"/>
</dbReference>
<dbReference type="InterPro" id="IPR033127">
    <property type="entry name" value="UBQ-activ_enz_E1_Cys_AS"/>
</dbReference>
<dbReference type="GO" id="GO:0004839">
    <property type="term" value="F:ubiquitin activating enzyme activity"/>
    <property type="evidence" value="ECO:0007669"/>
    <property type="project" value="UniProtKB-EC"/>
</dbReference>